<reference evidence="1" key="1">
    <citation type="submission" date="2017-07" db="EMBL/GenBank/DDBJ databases">
        <title>Taro Niue Genome Assembly and Annotation.</title>
        <authorList>
            <person name="Atibalentja N."/>
            <person name="Keating K."/>
            <person name="Fields C.J."/>
        </authorList>
    </citation>
    <scope>NUCLEOTIDE SEQUENCE</scope>
    <source>
        <strain evidence="1">Niue_2</strain>
        <tissue evidence="1">Leaf</tissue>
    </source>
</reference>
<name>A0A843VNU6_COLES</name>
<organism evidence="1 2">
    <name type="scientific">Colocasia esculenta</name>
    <name type="common">Wild taro</name>
    <name type="synonym">Arum esculentum</name>
    <dbReference type="NCBI Taxonomy" id="4460"/>
    <lineage>
        <taxon>Eukaryota</taxon>
        <taxon>Viridiplantae</taxon>
        <taxon>Streptophyta</taxon>
        <taxon>Embryophyta</taxon>
        <taxon>Tracheophyta</taxon>
        <taxon>Spermatophyta</taxon>
        <taxon>Magnoliopsida</taxon>
        <taxon>Liliopsida</taxon>
        <taxon>Araceae</taxon>
        <taxon>Aroideae</taxon>
        <taxon>Colocasieae</taxon>
        <taxon>Colocasia</taxon>
    </lineage>
</organism>
<evidence type="ECO:0000313" key="2">
    <source>
        <dbReference type="Proteomes" id="UP000652761"/>
    </source>
</evidence>
<comment type="caution">
    <text evidence="1">The sequence shown here is derived from an EMBL/GenBank/DDBJ whole genome shotgun (WGS) entry which is preliminary data.</text>
</comment>
<dbReference type="EMBL" id="NMUH01001605">
    <property type="protein sequence ID" value="MQL93873.1"/>
    <property type="molecule type" value="Genomic_DNA"/>
</dbReference>
<dbReference type="Proteomes" id="UP000652761">
    <property type="component" value="Unassembled WGS sequence"/>
</dbReference>
<accession>A0A843VNU6</accession>
<keyword evidence="2" id="KW-1185">Reference proteome</keyword>
<evidence type="ECO:0000313" key="1">
    <source>
        <dbReference type="EMBL" id="MQL93873.1"/>
    </source>
</evidence>
<protein>
    <submittedName>
        <fullName evidence="1">Uncharacterized protein</fullName>
    </submittedName>
</protein>
<sequence>MLQRRAAISLSLDGGVPVARSPDRDPGWIGSILLTPATLFRRQIMAVPSCGGAWVSAASEFCLLLRRAELDLVSAGAEGVRLRRELIQVLIHALAFAHVQVESSGIELILRWSIL</sequence>
<dbReference type="AlphaFoldDB" id="A0A843VNU6"/>
<proteinExistence type="predicted"/>
<gene>
    <name evidence="1" type="ORF">Taro_026519</name>
</gene>